<feature type="region of interest" description="Disordered" evidence="1">
    <location>
        <begin position="1"/>
        <end position="49"/>
    </location>
</feature>
<sequence>MPSSTTSSIQAPASVQSPMRPSRSSSPNPPTNRPLSPIDDLSTANEKENTSLLNAYHNIKASASKATKDASRMPSLAIPIPLFPPPSSSTPTPTTNDANDDHTKSPSLTPARARSSSSSVPLGLPKARTFSTIHPSTATQSRAYSSSPRTSCSPEPPRRASTPHRPPFLVGIPNDNHHHMRSRSSSVAAPPVPARASTFRTNSSIEAAYGGSGSGSGSTRQTSHCTATSLHANHSNHLKTFHNPRTLLGRPSTSFHPPSSRAPSTVQHLAASPTPTFVPHQITTTSNIHDVTSPLLSEIASLLTLLRNPKEKPPALASLSAILIASQKTIQDLSHLVTSYQLSLATTQTDLSLALARECKLADAIQTKNMAQHHDYVKLSNFKNKAEEKFGKLKTHYKKRIRKMELDLFSERLKNAVKSDECRNIASGINNQSQVVLIHKEFGNTKREVERLIGRAQNMKKFVESRPSSPVASHHYV</sequence>
<evidence type="ECO:0000313" key="2">
    <source>
        <dbReference type="EMBL" id="TPX35395.1"/>
    </source>
</evidence>
<feature type="compositionally biased region" description="Low complexity" evidence="1">
    <location>
        <begin position="183"/>
        <end position="192"/>
    </location>
</feature>
<dbReference type="AlphaFoldDB" id="A0A507CCW0"/>
<evidence type="ECO:0000256" key="1">
    <source>
        <dbReference type="SAM" id="MobiDB-lite"/>
    </source>
</evidence>
<accession>A0A507CCW0</accession>
<feature type="region of interest" description="Disordered" evidence="1">
    <location>
        <begin position="63"/>
        <end position="192"/>
    </location>
</feature>
<reference evidence="2 3" key="1">
    <citation type="journal article" date="2019" name="Sci. Rep.">
        <title>Comparative genomics of chytrid fungi reveal insights into the obligate biotrophic and pathogenic lifestyle of Synchytrium endobioticum.</title>
        <authorList>
            <person name="van de Vossenberg B.T.L.H."/>
            <person name="Warris S."/>
            <person name="Nguyen H.D.T."/>
            <person name="van Gent-Pelzer M.P.E."/>
            <person name="Joly D.L."/>
            <person name="van de Geest H.C."/>
            <person name="Bonants P.J.M."/>
            <person name="Smith D.S."/>
            <person name="Levesque C.A."/>
            <person name="van der Lee T.A.J."/>
        </authorList>
    </citation>
    <scope>NUCLEOTIDE SEQUENCE [LARGE SCALE GENOMIC DNA]</scope>
    <source>
        <strain evidence="2 3">LEV6574</strain>
    </source>
</reference>
<feature type="compositionally biased region" description="Polar residues" evidence="1">
    <location>
        <begin position="129"/>
        <end position="153"/>
    </location>
</feature>
<gene>
    <name evidence="2" type="ORF">SeLEV6574_g08189</name>
</gene>
<proteinExistence type="predicted"/>
<feature type="compositionally biased region" description="Polar residues" evidence="1">
    <location>
        <begin position="1"/>
        <end position="13"/>
    </location>
</feature>
<protein>
    <submittedName>
        <fullName evidence="2">Uncharacterized protein</fullName>
    </submittedName>
</protein>
<dbReference type="Proteomes" id="UP000320475">
    <property type="component" value="Unassembled WGS sequence"/>
</dbReference>
<feature type="compositionally biased region" description="Low complexity" evidence="1">
    <location>
        <begin position="105"/>
        <end position="119"/>
    </location>
</feature>
<evidence type="ECO:0000313" key="3">
    <source>
        <dbReference type="Proteomes" id="UP000320475"/>
    </source>
</evidence>
<dbReference type="EMBL" id="QEAM01000770">
    <property type="protein sequence ID" value="TPX35395.1"/>
    <property type="molecule type" value="Genomic_DNA"/>
</dbReference>
<name>A0A507CCW0_9FUNG</name>
<comment type="caution">
    <text evidence="2">The sequence shown here is derived from an EMBL/GenBank/DDBJ whole genome shotgun (WGS) entry which is preliminary data.</text>
</comment>
<feature type="region of interest" description="Disordered" evidence="1">
    <location>
        <begin position="205"/>
        <end position="236"/>
    </location>
</feature>
<feature type="compositionally biased region" description="Low complexity" evidence="1">
    <location>
        <begin position="14"/>
        <end position="26"/>
    </location>
</feature>
<organism evidence="2 3">
    <name type="scientific">Synchytrium endobioticum</name>
    <dbReference type="NCBI Taxonomy" id="286115"/>
    <lineage>
        <taxon>Eukaryota</taxon>
        <taxon>Fungi</taxon>
        <taxon>Fungi incertae sedis</taxon>
        <taxon>Chytridiomycota</taxon>
        <taxon>Chytridiomycota incertae sedis</taxon>
        <taxon>Chytridiomycetes</taxon>
        <taxon>Synchytriales</taxon>
        <taxon>Synchytriaceae</taxon>
        <taxon>Synchytrium</taxon>
    </lineage>
</organism>
<feature type="compositionally biased region" description="Polar residues" evidence="1">
    <location>
        <begin position="219"/>
        <end position="233"/>
    </location>
</feature>